<feature type="compositionally biased region" description="Basic and acidic residues" evidence="1">
    <location>
        <begin position="268"/>
        <end position="290"/>
    </location>
</feature>
<proteinExistence type="predicted"/>
<evidence type="ECO:0000313" key="3">
    <source>
        <dbReference type="Proteomes" id="UP000799777"/>
    </source>
</evidence>
<organism evidence="2 3">
    <name type="scientific">Setomelanomma holmii</name>
    <dbReference type="NCBI Taxonomy" id="210430"/>
    <lineage>
        <taxon>Eukaryota</taxon>
        <taxon>Fungi</taxon>
        <taxon>Dikarya</taxon>
        <taxon>Ascomycota</taxon>
        <taxon>Pezizomycotina</taxon>
        <taxon>Dothideomycetes</taxon>
        <taxon>Pleosporomycetidae</taxon>
        <taxon>Pleosporales</taxon>
        <taxon>Pleosporineae</taxon>
        <taxon>Phaeosphaeriaceae</taxon>
        <taxon>Setomelanomma</taxon>
    </lineage>
</organism>
<comment type="caution">
    <text evidence="2">The sequence shown here is derived from an EMBL/GenBank/DDBJ whole genome shotgun (WGS) entry which is preliminary data.</text>
</comment>
<feature type="region of interest" description="Disordered" evidence="1">
    <location>
        <begin position="23"/>
        <end position="47"/>
    </location>
</feature>
<feature type="compositionally biased region" description="Polar residues" evidence="1">
    <location>
        <begin position="251"/>
        <end position="262"/>
    </location>
</feature>
<sequence length="299" mass="33051">MAEHQVSARLDHATTQFRQALGGQLPNPIDLTNDDSPHHIEPQPQRSCPLQQQQAVPRHHFPYAHGISPLAQANNQVDYAVSRESVATAHTGSFPSWVPNAVNFGPVGGAHLDRTGRPTLPPAHVALARTFQMNVSAPHLHYRPAPGLQHGNHEQLAYLSRQELSHPQTNSQERATRSSYKRCMHNSHASQLASELKAVHTSQDLASSSAWKQTKHVQRAPQASKRASLRPERFSPPSSKKRKRSDKIHPTKNQVPSLNRRTTAPIERSPHNEDNGPAHNKDNGSGHNIDKCISPYVTG</sequence>
<dbReference type="AlphaFoldDB" id="A0A9P4LND4"/>
<feature type="region of interest" description="Disordered" evidence="1">
    <location>
        <begin position="207"/>
        <end position="299"/>
    </location>
</feature>
<dbReference type="Proteomes" id="UP000799777">
    <property type="component" value="Unassembled WGS sequence"/>
</dbReference>
<gene>
    <name evidence="2" type="ORF">EK21DRAFT_112481</name>
</gene>
<protein>
    <submittedName>
        <fullName evidence="2">Uncharacterized protein</fullName>
    </submittedName>
</protein>
<accession>A0A9P4LND4</accession>
<evidence type="ECO:0000313" key="2">
    <source>
        <dbReference type="EMBL" id="KAF2029804.1"/>
    </source>
</evidence>
<name>A0A9P4LND4_9PLEO</name>
<feature type="region of interest" description="Disordered" evidence="1">
    <location>
        <begin position="164"/>
        <end position="188"/>
    </location>
</feature>
<reference evidence="2" key="1">
    <citation type="journal article" date="2020" name="Stud. Mycol.">
        <title>101 Dothideomycetes genomes: a test case for predicting lifestyles and emergence of pathogens.</title>
        <authorList>
            <person name="Haridas S."/>
            <person name="Albert R."/>
            <person name="Binder M."/>
            <person name="Bloem J."/>
            <person name="Labutti K."/>
            <person name="Salamov A."/>
            <person name="Andreopoulos B."/>
            <person name="Baker S."/>
            <person name="Barry K."/>
            <person name="Bills G."/>
            <person name="Bluhm B."/>
            <person name="Cannon C."/>
            <person name="Castanera R."/>
            <person name="Culley D."/>
            <person name="Daum C."/>
            <person name="Ezra D."/>
            <person name="Gonzalez J."/>
            <person name="Henrissat B."/>
            <person name="Kuo A."/>
            <person name="Liang C."/>
            <person name="Lipzen A."/>
            <person name="Lutzoni F."/>
            <person name="Magnuson J."/>
            <person name="Mondo S."/>
            <person name="Nolan M."/>
            <person name="Ohm R."/>
            <person name="Pangilinan J."/>
            <person name="Park H.-J."/>
            <person name="Ramirez L."/>
            <person name="Alfaro M."/>
            <person name="Sun H."/>
            <person name="Tritt A."/>
            <person name="Yoshinaga Y."/>
            <person name="Zwiers L.-H."/>
            <person name="Turgeon B."/>
            <person name="Goodwin S."/>
            <person name="Spatafora J."/>
            <person name="Crous P."/>
            <person name="Grigoriev I."/>
        </authorList>
    </citation>
    <scope>NUCLEOTIDE SEQUENCE</scope>
    <source>
        <strain evidence="2">CBS 110217</strain>
    </source>
</reference>
<keyword evidence="3" id="KW-1185">Reference proteome</keyword>
<evidence type="ECO:0000256" key="1">
    <source>
        <dbReference type="SAM" id="MobiDB-lite"/>
    </source>
</evidence>
<dbReference type="EMBL" id="ML978196">
    <property type="protein sequence ID" value="KAF2029804.1"/>
    <property type="molecule type" value="Genomic_DNA"/>
</dbReference>